<name>A0A2T4ZB51_9BACL</name>
<evidence type="ECO:0000256" key="1">
    <source>
        <dbReference type="SAM" id="Phobius"/>
    </source>
</evidence>
<keyword evidence="1" id="KW-0472">Membrane</keyword>
<sequence length="68" mass="7473">MQVEVGMLIFQLIMVAIAGLFPLILALVLCWLMWRLVKTQESQARTLARIAEGGLSGIRNGEVVLCTS</sequence>
<accession>A0A2T4ZB51</accession>
<proteinExistence type="predicted"/>
<keyword evidence="1" id="KW-0812">Transmembrane</keyword>
<comment type="caution">
    <text evidence="2">The sequence shown here is derived from an EMBL/GenBank/DDBJ whole genome shotgun (WGS) entry which is preliminary data.</text>
</comment>
<evidence type="ECO:0000313" key="2">
    <source>
        <dbReference type="EMBL" id="PTM59096.1"/>
    </source>
</evidence>
<dbReference type="InterPro" id="IPR058379">
    <property type="entry name" value="DUF8066"/>
</dbReference>
<evidence type="ECO:0000313" key="3">
    <source>
        <dbReference type="Proteomes" id="UP000241639"/>
    </source>
</evidence>
<protein>
    <submittedName>
        <fullName evidence="2">Uncharacterized protein</fullName>
    </submittedName>
</protein>
<dbReference type="EMBL" id="PZZP01000001">
    <property type="protein sequence ID" value="PTM59096.1"/>
    <property type="molecule type" value="Genomic_DNA"/>
</dbReference>
<organism evidence="2 3">
    <name type="scientific">Desmospora activa DSM 45169</name>
    <dbReference type="NCBI Taxonomy" id="1121389"/>
    <lineage>
        <taxon>Bacteria</taxon>
        <taxon>Bacillati</taxon>
        <taxon>Bacillota</taxon>
        <taxon>Bacilli</taxon>
        <taxon>Bacillales</taxon>
        <taxon>Thermoactinomycetaceae</taxon>
        <taxon>Desmospora</taxon>
    </lineage>
</organism>
<dbReference type="RefSeq" id="WP_107725819.1">
    <property type="nucleotide sequence ID" value="NZ_PZZP01000001.1"/>
</dbReference>
<keyword evidence="3" id="KW-1185">Reference proteome</keyword>
<dbReference type="AlphaFoldDB" id="A0A2T4ZB51"/>
<reference evidence="2 3" key="1">
    <citation type="submission" date="2018-04" db="EMBL/GenBank/DDBJ databases">
        <title>Genomic Encyclopedia of Archaeal and Bacterial Type Strains, Phase II (KMG-II): from individual species to whole genera.</title>
        <authorList>
            <person name="Goeker M."/>
        </authorList>
    </citation>
    <scope>NUCLEOTIDE SEQUENCE [LARGE SCALE GENOMIC DNA]</scope>
    <source>
        <strain evidence="2 3">DSM 45169</strain>
    </source>
</reference>
<dbReference type="Proteomes" id="UP000241639">
    <property type="component" value="Unassembled WGS sequence"/>
</dbReference>
<keyword evidence="1" id="KW-1133">Transmembrane helix</keyword>
<gene>
    <name evidence="2" type="ORF">C8J48_1698</name>
</gene>
<dbReference type="Pfam" id="PF26262">
    <property type="entry name" value="DUF8066"/>
    <property type="match status" value="1"/>
</dbReference>
<feature type="transmembrane region" description="Helical" evidence="1">
    <location>
        <begin position="12"/>
        <end position="34"/>
    </location>
</feature>